<evidence type="ECO:0000313" key="2">
    <source>
        <dbReference type="Proteomes" id="UP000268727"/>
    </source>
</evidence>
<keyword evidence="2" id="KW-1185">Reference proteome</keyword>
<name>A0A3N1HJU5_9PSEU</name>
<evidence type="ECO:0000313" key="1">
    <source>
        <dbReference type="EMBL" id="ROP42725.1"/>
    </source>
</evidence>
<comment type="caution">
    <text evidence="1">The sequence shown here is derived from an EMBL/GenBank/DDBJ whole genome shotgun (WGS) entry which is preliminary data.</text>
</comment>
<reference evidence="1 2" key="1">
    <citation type="submission" date="2018-11" db="EMBL/GenBank/DDBJ databases">
        <title>Sequencing the genomes of 1000 actinobacteria strains.</title>
        <authorList>
            <person name="Klenk H.-P."/>
        </authorList>
    </citation>
    <scope>NUCLEOTIDE SEQUENCE [LARGE SCALE GENOMIC DNA]</scope>
    <source>
        <strain evidence="1 2">DSM 44231</strain>
    </source>
</reference>
<organism evidence="1 2">
    <name type="scientific">Saccharothrix texasensis</name>
    <dbReference type="NCBI Taxonomy" id="103734"/>
    <lineage>
        <taxon>Bacteria</taxon>
        <taxon>Bacillati</taxon>
        <taxon>Actinomycetota</taxon>
        <taxon>Actinomycetes</taxon>
        <taxon>Pseudonocardiales</taxon>
        <taxon>Pseudonocardiaceae</taxon>
        <taxon>Saccharothrix</taxon>
    </lineage>
</organism>
<proteinExistence type="predicted"/>
<accession>A0A3N1HJU5</accession>
<gene>
    <name evidence="1" type="ORF">EDD40_8235</name>
</gene>
<dbReference type="AlphaFoldDB" id="A0A3N1HJU5"/>
<sequence>MLTPDEIARRVERGRSLMLPVGVASDLDAASASARELRASLPEDLWVFASPGSVSGGPVLVVMRLVGAAEAKELRPALEVLIADFRQCAGALVAALRADVLPAHDSGDEYPGEVEAAGVTWLIEVHGEHCRFEDPVSGVVVEANTYDPDLLDPYFLLLFARTSGRHDAVLAACVHGFHDMCRLLDLAEVGYG</sequence>
<protein>
    <submittedName>
        <fullName evidence="1">Uncharacterized protein</fullName>
    </submittedName>
</protein>
<dbReference type="Proteomes" id="UP000268727">
    <property type="component" value="Unassembled WGS sequence"/>
</dbReference>
<dbReference type="EMBL" id="RJKM01000001">
    <property type="protein sequence ID" value="ROP42725.1"/>
    <property type="molecule type" value="Genomic_DNA"/>
</dbReference>